<feature type="region of interest" description="Disordered" evidence="1">
    <location>
        <begin position="17"/>
        <end position="39"/>
    </location>
</feature>
<evidence type="ECO:0000256" key="1">
    <source>
        <dbReference type="SAM" id="MobiDB-lite"/>
    </source>
</evidence>
<sequence length="39" mass="4330">MYSGSSCEMYVEYEPTSSYGNPYALPSSPWSFRGSSPAR</sequence>
<dbReference type="Proteomes" id="UP000199400">
    <property type="component" value="Unassembled WGS sequence"/>
</dbReference>
<evidence type="ECO:0000313" key="3">
    <source>
        <dbReference type="Proteomes" id="UP000199400"/>
    </source>
</evidence>
<evidence type="ECO:0000313" key="2">
    <source>
        <dbReference type="EMBL" id="SFE46329.1"/>
    </source>
</evidence>
<proteinExistence type="predicted"/>
<reference evidence="3" key="1">
    <citation type="submission" date="2016-10" db="EMBL/GenBank/DDBJ databases">
        <authorList>
            <person name="Varghese N."/>
            <person name="Submissions S."/>
        </authorList>
    </citation>
    <scope>NUCLEOTIDE SEQUENCE [LARGE SCALE GENOMIC DNA]</scope>
    <source>
        <strain evidence="3">ATCC 25963</strain>
    </source>
</reference>
<dbReference type="AlphaFoldDB" id="A0A1I2ARF9"/>
<dbReference type="EMBL" id="FOMX01000014">
    <property type="protein sequence ID" value="SFE46329.1"/>
    <property type="molecule type" value="Genomic_DNA"/>
</dbReference>
<protein>
    <submittedName>
        <fullName evidence="2">Uncharacterized protein</fullName>
    </submittedName>
</protein>
<organism evidence="2 3">
    <name type="scientific">Nannocystis exedens</name>
    <dbReference type="NCBI Taxonomy" id="54"/>
    <lineage>
        <taxon>Bacteria</taxon>
        <taxon>Pseudomonadati</taxon>
        <taxon>Myxococcota</taxon>
        <taxon>Polyangia</taxon>
        <taxon>Nannocystales</taxon>
        <taxon>Nannocystaceae</taxon>
        <taxon>Nannocystis</taxon>
    </lineage>
</organism>
<feature type="compositionally biased region" description="Polar residues" evidence="1">
    <location>
        <begin position="28"/>
        <end position="39"/>
    </location>
</feature>
<keyword evidence="3" id="KW-1185">Reference proteome</keyword>
<gene>
    <name evidence="2" type="ORF">SAMN02745121_04322</name>
</gene>
<accession>A0A1I2ARF9</accession>
<name>A0A1I2ARF9_9BACT</name>